<evidence type="ECO:0000313" key="1">
    <source>
        <dbReference type="EMBL" id="GAI31332.1"/>
    </source>
</evidence>
<comment type="caution">
    <text evidence="1">The sequence shown here is derived from an EMBL/GenBank/DDBJ whole genome shotgun (WGS) entry which is preliminary data.</text>
</comment>
<dbReference type="EMBL" id="BARV01015521">
    <property type="protein sequence ID" value="GAI31332.1"/>
    <property type="molecule type" value="Genomic_DNA"/>
</dbReference>
<feature type="non-terminal residue" evidence="1">
    <location>
        <position position="52"/>
    </location>
</feature>
<proteinExistence type="predicted"/>
<reference evidence="1" key="1">
    <citation type="journal article" date="2014" name="Front. Microbiol.">
        <title>High frequency of phylogenetically diverse reductive dehalogenase-homologous genes in deep subseafloor sedimentary metagenomes.</title>
        <authorList>
            <person name="Kawai M."/>
            <person name="Futagami T."/>
            <person name="Toyoda A."/>
            <person name="Takaki Y."/>
            <person name="Nishi S."/>
            <person name="Hori S."/>
            <person name="Arai W."/>
            <person name="Tsubouchi T."/>
            <person name="Morono Y."/>
            <person name="Uchiyama I."/>
            <person name="Ito T."/>
            <person name="Fujiyama A."/>
            <person name="Inagaki F."/>
            <person name="Takami H."/>
        </authorList>
    </citation>
    <scope>NUCLEOTIDE SEQUENCE</scope>
    <source>
        <strain evidence="1">Expedition CK06-06</strain>
    </source>
</reference>
<name>X1MI51_9ZZZZ</name>
<gene>
    <name evidence="1" type="ORF">S06H3_26815</name>
</gene>
<sequence>MTDMVFVSALKVYSIFSLRRFVGLMQIANEKKHIDKIVHYSTVARYMEKEEL</sequence>
<organism evidence="1">
    <name type="scientific">marine sediment metagenome</name>
    <dbReference type="NCBI Taxonomy" id="412755"/>
    <lineage>
        <taxon>unclassified sequences</taxon>
        <taxon>metagenomes</taxon>
        <taxon>ecological metagenomes</taxon>
    </lineage>
</organism>
<dbReference type="AlphaFoldDB" id="X1MI51"/>
<protein>
    <submittedName>
        <fullName evidence="1">Uncharacterized protein</fullName>
    </submittedName>
</protein>
<accession>X1MI51</accession>